<evidence type="ECO:0000256" key="6">
    <source>
        <dbReference type="ARBA" id="ARBA00023244"/>
    </source>
</evidence>
<feature type="modified residue" description="S-(dipyrrolylmethanemethyl)cysteine" evidence="8">
    <location>
        <position position="245"/>
    </location>
</feature>
<name>A0A4V6EPW1_9FIRM</name>
<dbReference type="SUPFAM" id="SSF53850">
    <property type="entry name" value="Periplasmic binding protein-like II"/>
    <property type="match status" value="1"/>
</dbReference>
<dbReference type="InterPro" id="IPR000860">
    <property type="entry name" value="HemC"/>
</dbReference>
<comment type="similarity">
    <text evidence="3 8">Belongs to the HMBS family.</text>
</comment>
<dbReference type="InterPro" id="IPR022418">
    <property type="entry name" value="Porphobilinogen_deaminase_C"/>
</dbReference>
<evidence type="ECO:0000256" key="1">
    <source>
        <dbReference type="ARBA" id="ARBA00002869"/>
    </source>
</evidence>
<dbReference type="GO" id="GO:0006782">
    <property type="term" value="P:protoporphyrinogen IX biosynthetic process"/>
    <property type="evidence" value="ECO:0007669"/>
    <property type="project" value="UniProtKB-UniRule"/>
</dbReference>
<evidence type="ECO:0000313" key="12">
    <source>
        <dbReference type="Proteomes" id="UP000306409"/>
    </source>
</evidence>
<proteinExistence type="inferred from homology"/>
<dbReference type="InterPro" id="IPR022419">
    <property type="entry name" value="Porphobilin_deaminase_cofac_BS"/>
</dbReference>
<organism evidence="11 12">
    <name type="scientific">Ruminiclostridium herbifermentans</name>
    <dbReference type="NCBI Taxonomy" id="2488810"/>
    <lineage>
        <taxon>Bacteria</taxon>
        <taxon>Bacillati</taxon>
        <taxon>Bacillota</taxon>
        <taxon>Clostridia</taxon>
        <taxon>Eubacteriales</taxon>
        <taxon>Oscillospiraceae</taxon>
        <taxon>Ruminiclostridium</taxon>
    </lineage>
</organism>
<gene>
    <name evidence="8 11" type="primary">hemC</name>
    <name evidence="11" type="ORF">EHE19_014870</name>
</gene>
<comment type="miscellaneous">
    <text evidence="8">The porphobilinogen subunits are added to the dipyrromethane group.</text>
</comment>
<dbReference type="Gene3D" id="3.30.160.40">
    <property type="entry name" value="Porphobilinogen deaminase, C-terminal domain"/>
    <property type="match status" value="1"/>
</dbReference>
<dbReference type="FunFam" id="3.40.190.10:FF:000005">
    <property type="entry name" value="Porphobilinogen deaminase"/>
    <property type="match status" value="1"/>
</dbReference>
<dbReference type="Pfam" id="PF03900">
    <property type="entry name" value="Porphobil_deamC"/>
    <property type="match status" value="1"/>
</dbReference>
<dbReference type="FunFam" id="3.40.190.10:FF:000086">
    <property type="entry name" value="Probable porphobilinogen deaminase"/>
    <property type="match status" value="1"/>
</dbReference>
<comment type="catalytic activity">
    <reaction evidence="7 8">
        <text>4 porphobilinogen + H2O = hydroxymethylbilane + 4 NH4(+)</text>
        <dbReference type="Rhea" id="RHEA:13185"/>
        <dbReference type="ChEBI" id="CHEBI:15377"/>
        <dbReference type="ChEBI" id="CHEBI:28938"/>
        <dbReference type="ChEBI" id="CHEBI:57845"/>
        <dbReference type="ChEBI" id="CHEBI:58126"/>
        <dbReference type="EC" id="2.5.1.61"/>
    </reaction>
</comment>
<dbReference type="EC" id="2.5.1.61" evidence="8"/>
<dbReference type="InterPro" id="IPR022417">
    <property type="entry name" value="Porphobilin_deaminase_N"/>
</dbReference>
<feature type="domain" description="Porphobilinogen deaminase N-terminal" evidence="9">
    <location>
        <begin position="4"/>
        <end position="214"/>
    </location>
</feature>
<dbReference type="PANTHER" id="PTHR11557:SF0">
    <property type="entry name" value="PORPHOBILINOGEN DEAMINASE"/>
    <property type="match status" value="1"/>
</dbReference>
<evidence type="ECO:0000256" key="2">
    <source>
        <dbReference type="ARBA" id="ARBA00004735"/>
    </source>
</evidence>
<dbReference type="Gene3D" id="3.40.190.10">
    <property type="entry name" value="Periplasmic binding protein-like II"/>
    <property type="match status" value="2"/>
</dbReference>
<comment type="cofactor">
    <cofactor evidence="8">
        <name>dipyrromethane</name>
        <dbReference type="ChEBI" id="CHEBI:60342"/>
    </cofactor>
    <text evidence="8">Binds 1 dipyrromethane group covalently.</text>
</comment>
<keyword evidence="6 8" id="KW-0627">Porphyrin biosynthesis</keyword>
<feature type="domain" description="Porphobilinogen deaminase C-terminal" evidence="10">
    <location>
        <begin position="231"/>
        <end position="297"/>
    </location>
</feature>
<evidence type="ECO:0000259" key="10">
    <source>
        <dbReference type="Pfam" id="PF03900"/>
    </source>
</evidence>
<accession>A0A4V6EPW1</accession>
<dbReference type="Proteomes" id="UP000306409">
    <property type="component" value="Chromosome"/>
</dbReference>
<evidence type="ECO:0000256" key="7">
    <source>
        <dbReference type="ARBA" id="ARBA00048169"/>
    </source>
</evidence>
<dbReference type="AlphaFoldDB" id="A0A4V6EPW1"/>
<dbReference type="PRINTS" id="PR00151">
    <property type="entry name" value="PORPHBDMNASE"/>
</dbReference>
<dbReference type="SUPFAM" id="SSF54782">
    <property type="entry name" value="Porphobilinogen deaminase (hydroxymethylbilane synthase), C-terminal domain"/>
    <property type="match status" value="1"/>
</dbReference>
<dbReference type="GO" id="GO:0005737">
    <property type="term" value="C:cytoplasm"/>
    <property type="evidence" value="ECO:0007669"/>
    <property type="project" value="UniProtKB-UniRule"/>
</dbReference>
<dbReference type="CDD" id="cd13647">
    <property type="entry name" value="PBP2_PBGD_2"/>
    <property type="match status" value="1"/>
</dbReference>
<keyword evidence="12" id="KW-1185">Reference proteome</keyword>
<comment type="pathway">
    <text evidence="2">Porphyrin-containing compound metabolism; protoporphyrin-IX biosynthesis; coproporphyrinogen-III from 5-aminolevulinate: step 2/4.</text>
</comment>
<comment type="subunit">
    <text evidence="4 8">Monomer.</text>
</comment>
<reference evidence="11 12" key="1">
    <citation type="submission" date="2020-09" db="EMBL/GenBank/DDBJ databases">
        <title>Characterization and genome sequencing of Ruminiclostridium sp. nov. MA18.</title>
        <authorList>
            <person name="Rettenmaier R."/>
            <person name="Kowollik M.-L."/>
            <person name="Liebl W."/>
            <person name="Zverlov V."/>
        </authorList>
    </citation>
    <scope>NUCLEOTIDE SEQUENCE [LARGE SCALE GENOMIC DNA]</scope>
    <source>
        <strain evidence="11 12">MA18</strain>
    </source>
</reference>
<dbReference type="Pfam" id="PF01379">
    <property type="entry name" value="Porphobil_deam"/>
    <property type="match status" value="1"/>
</dbReference>
<keyword evidence="5 8" id="KW-0808">Transferase</keyword>
<evidence type="ECO:0000256" key="4">
    <source>
        <dbReference type="ARBA" id="ARBA00011245"/>
    </source>
</evidence>
<evidence type="ECO:0000256" key="8">
    <source>
        <dbReference type="HAMAP-Rule" id="MF_00260"/>
    </source>
</evidence>
<comment type="function">
    <text evidence="1 8">Tetrapolymerization of the monopyrrole PBG into the hydroxymethylbilane pre-uroporphyrinogen in several discrete steps.</text>
</comment>
<dbReference type="GO" id="GO:0004418">
    <property type="term" value="F:hydroxymethylbilane synthase activity"/>
    <property type="evidence" value="ECO:0007669"/>
    <property type="project" value="UniProtKB-UniRule"/>
</dbReference>
<dbReference type="HAMAP" id="MF_00260">
    <property type="entry name" value="Porphobil_deam"/>
    <property type="match status" value="1"/>
</dbReference>
<dbReference type="PIRSF" id="PIRSF001438">
    <property type="entry name" value="4pyrrol_synth_OHMeBilane_synth"/>
    <property type="match status" value="1"/>
</dbReference>
<dbReference type="NCBIfam" id="TIGR00212">
    <property type="entry name" value="hemC"/>
    <property type="match status" value="1"/>
</dbReference>
<protein>
    <recommendedName>
        <fullName evidence="8">Porphobilinogen deaminase</fullName>
        <shortName evidence="8">PBG</shortName>
        <ecNumber evidence="8">2.5.1.61</ecNumber>
    </recommendedName>
    <alternativeName>
        <fullName evidence="8">Hydroxymethylbilane synthase</fullName>
        <shortName evidence="8">HMBS</shortName>
    </alternativeName>
    <alternativeName>
        <fullName evidence="8">Pre-uroporphyrinogen synthase</fullName>
    </alternativeName>
</protein>
<dbReference type="OrthoDB" id="9810298at2"/>
<evidence type="ECO:0000259" key="9">
    <source>
        <dbReference type="Pfam" id="PF01379"/>
    </source>
</evidence>
<dbReference type="KEGG" id="rher:EHE19_014870"/>
<dbReference type="InterPro" id="IPR036803">
    <property type="entry name" value="Porphobilinogen_deaminase_C_sf"/>
</dbReference>
<dbReference type="EMBL" id="CP061336">
    <property type="protein sequence ID" value="QNU66148.1"/>
    <property type="molecule type" value="Genomic_DNA"/>
</dbReference>
<dbReference type="RefSeq" id="WP_137696893.1">
    <property type="nucleotide sequence ID" value="NZ_CP061336.1"/>
</dbReference>
<dbReference type="PROSITE" id="PS00533">
    <property type="entry name" value="PORPHOBILINOGEN_DEAM"/>
    <property type="match status" value="1"/>
</dbReference>
<evidence type="ECO:0000256" key="5">
    <source>
        <dbReference type="ARBA" id="ARBA00022679"/>
    </source>
</evidence>
<evidence type="ECO:0000313" key="11">
    <source>
        <dbReference type="EMBL" id="QNU66148.1"/>
    </source>
</evidence>
<dbReference type="PANTHER" id="PTHR11557">
    <property type="entry name" value="PORPHOBILINOGEN DEAMINASE"/>
    <property type="match status" value="1"/>
</dbReference>
<sequence length="302" mass="33492">MKKIKVGSRDSKLAIIQSNMVIDAINKYDPSIQVELITMKTTGDKILDKSLDKIGGKGLFVKELDEALYSGEVDITVHSYKDMPIEENPRLPVIALSKREDARDVLILPKTHQAKAFQDILKSDTKALPIGSSSLRRKLQLKELYPNCETAPIRGNVQTRLNKLEKGEFSAIVLAAAGIKRLGLERYINRYFTIDEIIPAASQGIIAVQGRAGENFDYLKLFDSEDSHFISLAERSFVKALNGGCSAPIGAYAELDKDEIILKGLFYNEAADEIIKESIRGNKQNAIELGIELARKIGVRSK</sequence>
<evidence type="ECO:0000256" key="3">
    <source>
        <dbReference type="ARBA" id="ARBA00005638"/>
    </source>
</evidence>